<proteinExistence type="predicted"/>
<evidence type="ECO:0000313" key="1">
    <source>
        <dbReference type="EMBL" id="TWJ09461.1"/>
    </source>
</evidence>
<name>A0A562UV22_9SPHN</name>
<sequence>MRSRAPTLCLGASKGGVASLAAQTQGGLTGSYNEAAIPPRSDLFAALNVLAEFVVAVPRIQVLKIGRV</sequence>
<organism evidence="1 2">
    <name type="scientific">Altererythrobacter ishigakiensis</name>
    <dbReference type="NCBI Taxonomy" id="476157"/>
    <lineage>
        <taxon>Bacteria</taxon>
        <taxon>Pseudomonadati</taxon>
        <taxon>Pseudomonadota</taxon>
        <taxon>Alphaproteobacteria</taxon>
        <taxon>Sphingomonadales</taxon>
        <taxon>Erythrobacteraceae</taxon>
        <taxon>Altererythrobacter</taxon>
    </lineage>
</organism>
<dbReference type="AlphaFoldDB" id="A0A562UV22"/>
<dbReference type="EMBL" id="VLLK01000001">
    <property type="protein sequence ID" value="TWJ09461.1"/>
    <property type="molecule type" value="Genomic_DNA"/>
</dbReference>
<comment type="caution">
    <text evidence="1">The sequence shown here is derived from an EMBL/GenBank/DDBJ whole genome shotgun (WGS) entry which is preliminary data.</text>
</comment>
<keyword evidence="2" id="KW-1185">Reference proteome</keyword>
<gene>
    <name evidence="1" type="ORF">JN10_1096</name>
</gene>
<dbReference type="Proteomes" id="UP000320547">
    <property type="component" value="Unassembled WGS sequence"/>
</dbReference>
<evidence type="ECO:0000313" key="2">
    <source>
        <dbReference type="Proteomes" id="UP000320547"/>
    </source>
</evidence>
<protein>
    <submittedName>
        <fullName evidence="1">Uncharacterized protein</fullName>
    </submittedName>
</protein>
<reference evidence="1 2" key="1">
    <citation type="submission" date="2019-07" db="EMBL/GenBank/DDBJ databases">
        <title>Genomic Encyclopedia of Archaeal and Bacterial Type Strains, Phase II (KMG-II): from individual species to whole genera.</title>
        <authorList>
            <person name="Goeker M."/>
        </authorList>
    </citation>
    <scope>NUCLEOTIDE SEQUENCE [LARGE SCALE GENOMIC DNA]</scope>
    <source>
        <strain evidence="1 2">ATCC BAA-2084</strain>
    </source>
</reference>
<accession>A0A562UV22</accession>